<feature type="region of interest" description="Disordered" evidence="2">
    <location>
        <begin position="612"/>
        <end position="746"/>
    </location>
</feature>
<feature type="compositionally biased region" description="Polar residues" evidence="2">
    <location>
        <begin position="688"/>
        <end position="699"/>
    </location>
</feature>
<dbReference type="SUPFAM" id="SSF47923">
    <property type="entry name" value="Ypt/Rab-GAP domain of gyp1p"/>
    <property type="match status" value="2"/>
</dbReference>
<feature type="region of interest" description="Disordered" evidence="2">
    <location>
        <begin position="94"/>
        <end position="124"/>
    </location>
</feature>
<keyword evidence="1" id="KW-0343">GTPase activation</keyword>
<dbReference type="AlphaFoldDB" id="A0AAD6ZYM2"/>
<reference evidence="4" key="1">
    <citation type="submission" date="2023-03" db="EMBL/GenBank/DDBJ databases">
        <title>Massive genome expansion in bonnet fungi (Mycena s.s.) driven by repeated elements and novel gene families across ecological guilds.</title>
        <authorList>
            <consortium name="Lawrence Berkeley National Laboratory"/>
            <person name="Harder C.B."/>
            <person name="Miyauchi S."/>
            <person name="Viragh M."/>
            <person name="Kuo A."/>
            <person name="Thoen E."/>
            <person name="Andreopoulos B."/>
            <person name="Lu D."/>
            <person name="Skrede I."/>
            <person name="Drula E."/>
            <person name="Henrissat B."/>
            <person name="Morin E."/>
            <person name="Kohler A."/>
            <person name="Barry K."/>
            <person name="LaButti K."/>
            <person name="Morin E."/>
            <person name="Salamov A."/>
            <person name="Lipzen A."/>
            <person name="Mereny Z."/>
            <person name="Hegedus B."/>
            <person name="Baldrian P."/>
            <person name="Stursova M."/>
            <person name="Weitz H."/>
            <person name="Taylor A."/>
            <person name="Grigoriev I.V."/>
            <person name="Nagy L.G."/>
            <person name="Martin F."/>
            <person name="Kauserud H."/>
        </authorList>
    </citation>
    <scope>NUCLEOTIDE SEQUENCE</scope>
    <source>
        <strain evidence="4">CBHHK002</strain>
    </source>
</reference>
<dbReference type="PANTHER" id="PTHR22957">
    <property type="entry name" value="TBC1 DOMAIN FAMILY MEMBER GTPASE-ACTIVATING PROTEIN"/>
    <property type="match status" value="1"/>
</dbReference>
<dbReference type="Pfam" id="PF00566">
    <property type="entry name" value="RabGAP-TBC"/>
    <property type="match status" value="2"/>
</dbReference>
<dbReference type="InterPro" id="IPR035969">
    <property type="entry name" value="Rab-GAP_TBC_sf"/>
</dbReference>
<dbReference type="FunFam" id="1.10.472.80:FF:000038">
    <property type="entry name" value="TBC1 domain family member 5"/>
    <property type="match status" value="1"/>
</dbReference>
<evidence type="ECO:0000313" key="4">
    <source>
        <dbReference type="EMBL" id="KAJ7343559.1"/>
    </source>
</evidence>
<evidence type="ECO:0000256" key="1">
    <source>
        <dbReference type="ARBA" id="ARBA00022468"/>
    </source>
</evidence>
<feature type="compositionally biased region" description="Basic and acidic residues" evidence="2">
    <location>
        <begin position="715"/>
        <end position="725"/>
    </location>
</feature>
<keyword evidence="5" id="KW-1185">Reference proteome</keyword>
<feature type="region of interest" description="Disordered" evidence="2">
    <location>
        <begin position="509"/>
        <end position="530"/>
    </location>
</feature>
<sequence>MEARAASKPLKQAYAKLFTSGTTVSRLRDAALADRLFTSDTLEIPGRSLAWKLFLLPDEPLQPLADTEATPPLSSLRESRKKWKHLISEHMRAPDGSYEDGVVPGSSLSERRASTGDLETNNPLSLHNENPWTEWFASVELRKTILQDVERTFPEIVFFREPEVQLQLTNILFVYSTVTNPAIGYRQGMHELLAPLYYAVDYDSVEETSELANDPAIQEFCSRTSVAADAWALFEAVMRGASRWYEWQEPPAASRPPPSSPFATHVNIPAGPVDIKPYITPVVEDCNRIQSNLLRSTDPLLWKHMQAAGIEPQIYGIRWLRLLYTREFEMGSAMKLWDGLFACDPTFELAPWICVAMLIRIRNELIPSDYSGQLTSLLRYPSHPAPDGPHHTSVLLRQALALQMSPNQATGNSLVLENRNFLNIPTEVPEPPPPPQRRGARTVRDKAPAATGPKASDPRQQSTQQMGFDFARGLLEKGESLGINKTIMSAVPEFRRNLSELAASFVRSPTTPSFPMEDERLPEERPPWEPKSRLEIEREIASLQSTNKRLGQSLSWAVDILLRDEAEAKDLLHLQKSKREALEAISYVRDVLTSNLTQIDEERLFGEEEIAKRKKAAEHKSNPSNSSTVHVPHPAALTPVPVADSRPKVVPVAPPPPGPIVSSFSAPPASPNAAQSPTSPSIAPWHYTRSNFGTGNLPSASLPRVPPPTSSTIRRPAEPSREPRAPRPAPPPRAKSQTEHDPLGVL</sequence>
<gene>
    <name evidence="4" type="ORF">DFH08DRAFT_873039</name>
</gene>
<dbReference type="EMBL" id="JARIHO010000023">
    <property type="protein sequence ID" value="KAJ7343559.1"/>
    <property type="molecule type" value="Genomic_DNA"/>
</dbReference>
<dbReference type="Gene3D" id="1.10.472.80">
    <property type="entry name" value="Ypt/Rab-GAP domain of gyp1p, domain 3"/>
    <property type="match status" value="1"/>
</dbReference>
<evidence type="ECO:0000313" key="5">
    <source>
        <dbReference type="Proteomes" id="UP001218218"/>
    </source>
</evidence>
<dbReference type="GO" id="GO:0005737">
    <property type="term" value="C:cytoplasm"/>
    <property type="evidence" value="ECO:0007669"/>
    <property type="project" value="UniProtKB-ARBA"/>
</dbReference>
<feature type="region of interest" description="Disordered" evidence="2">
    <location>
        <begin position="424"/>
        <end position="463"/>
    </location>
</feature>
<dbReference type="GO" id="GO:0005096">
    <property type="term" value="F:GTPase activator activity"/>
    <property type="evidence" value="ECO:0007669"/>
    <property type="project" value="UniProtKB-KW"/>
</dbReference>
<dbReference type="SMART" id="SM00164">
    <property type="entry name" value="TBC"/>
    <property type="match status" value="1"/>
</dbReference>
<protein>
    <submittedName>
        <fullName evidence="4">Rab-GTPase-TBC domain-containing protein</fullName>
    </submittedName>
</protein>
<evidence type="ECO:0000256" key="2">
    <source>
        <dbReference type="SAM" id="MobiDB-lite"/>
    </source>
</evidence>
<dbReference type="InterPro" id="IPR000195">
    <property type="entry name" value="Rab-GAP-TBC_dom"/>
</dbReference>
<feature type="compositionally biased region" description="Basic and acidic residues" evidence="2">
    <location>
        <begin position="517"/>
        <end position="530"/>
    </location>
</feature>
<evidence type="ECO:0000259" key="3">
    <source>
        <dbReference type="PROSITE" id="PS50086"/>
    </source>
</evidence>
<dbReference type="Gene3D" id="1.10.8.270">
    <property type="entry name" value="putative rabgap domain of human tbc1 domain family member 14 like domains"/>
    <property type="match status" value="1"/>
</dbReference>
<feature type="compositionally biased region" description="Basic and acidic residues" evidence="2">
    <location>
        <begin position="736"/>
        <end position="746"/>
    </location>
</feature>
<name>A0AAD6ZYM2_9AGAR</name>
<proteinExistence type="predicted"/>
<accession>A0AAD6ZYM2</accession>
<dbReference type="FunFam" id="1.10.8.270:FF:000011">
    <property type="entry name" value="TBC1 domain family member 5"/>
    <property type="match status" value="1"/>
</dbReference>
<organism evidence="4 5">
    <name type="scientific">Mycena albidolilacea</name>
    <dbReference type="NCBI Taxonomy" id="1033008"/>
    <lineage>
        <taxon>Eukaryota</taxon>
        <taxon>Fungi</taxon>
        <taxon>Dikarya</taxon>
        <taxon>Basidiomycota</taxon>
        <taxon>Agaricomycotina</taxon>
        <taxon>Agaricomycetes</taxon>
        <taxon>Agaricomycetidae</taxon>
        <taxon>Agaricales</taxon>
        <taxon>Marasmiineae</taxon>
        <taxon>Mycenaceae</taxon>
        <taxon>Mycena</taxon>
    </lineage>
</organism>
<dbReference type="Proteomes" id="UP001218218">
    <property type="component" value="Unassembled WGS sequence"/>
</dbReference>
<dbReference type="PANTHER" id="PTHR22957:SF337">
    <property type="entry name" value="TBC1 DOMAIN FAMILY MEMBER 5"/>
    <property type="match status" value="1"/>
</dbReference>
<comment type="caution">
    <text evidence="4">The sequence shown here is derived from an EMBL/GenBank/DDBJ whole genome shotgun (WGS) entry which is preliminary data.</text>
</comment>
<feature type="compositionally biased region" description="Low complexity" evidence="2">
    <location>
        <begin position="660"/>
        <end position="681"/>
    </location>
</feature>
<dbReference type="PROSITE" id="PS50086">
    <property type="entry name" value="TBC_RABGAP"/>
    <property type="match status" value="1"/>
</dbReference>
<feature type="domain" description="Rab-GAP TBC" evidence="3">
    <location>
        <begin position="125"/>
        <end position="344"/>
    </location>
</feature>